<dbReference type="OMA" id="QLWQQHA"/>
<feature type="region of interest" description="Disordered" evidence="2">
    <location>
        <begin position="765"/>
        <end position="847"/>
    </location>
</feature>
<feature type="compositionally biased region" description="Basic residues" evidence="2">
    <location>
        <begin position="883"/>
        <end position="914"/>
    </location>
</feature>
<name>A0A336L580_CULSO</name>
<dbReference type="GO" id="GO:0006397">
    <property type="term" value="P:mRNA processing"/>
    <property type="evidence" value="ECO:0007669"/>
    <property type="project" value="InterPro"/>
</dbReference>
<feature type="region of interest" description="Disordered" evidence="2">
    <location>
        <begin position="658"/>
        <end position="751"/>
    </location>
</feature>
<feature type="region of interest" description="Disordered" evidence="2">
    <location>
        <begin position="456"/>
        <end position="475"/>
    </location>
</feature>
<dbReference type="EMBL" id="UFQS01001909">
    <property type="protein sequence ID" value="SSX12690.1"/>
    <property type="molecule type" value="Genomic_DNA"/>
</dbReference>
<dbReference type="PANTHER" id="PTHR13384">
    <property type="entry name" value="G PATCH DOMAIN-CONTAINING PROTEIN 1"/>
    <property type="match status" value="1"/>
</dbReference>
<comment type="similarity">
    <text evidence="1">Belongs to the GPATCH1 family.</text>
</comment>
<feature type="domain" description="G-patch" evidence="3">
    <location>
        <begin position="149"/>
        <end position="169"/>
    </location>
</feature>
<feature type="region of interest" description="Disordered" evidence="2">
    <location>
        <begin position="876"/>
        <end position="914"/>
    </location>
</feature>
<dbReference type="Pfam" id="PF26093">
    <property type="entry name" value="HTH_TGH"/>
    <property type="match status" value="1"/>
</dbReference>
<evidence type="ECO:0000256" key="2">
    <source>
        <dbReference type="SAM" id="MobiDB-lite"/>
    </source>
</evidence>
<evidence type="ECO:0000313" key="5">
    <source>
        <dbReference type="EMBL" id="SSX32133.1"/>
    </source>
</evidence>
<feature type="compositionally biased region" description="Basic and acidic residues" evidence="2">
    <location>
        <begin position="69"/>
        <end position="81"/>
    </location>
</feature>
<organism evidence="4">
    <name type="scientific">Culicoides sonorensis</name>
    <name type="common">Biting midge</name>
    <dbReference type="NCBI Taxonomy" id="179676"/>
    <lineage>
        <taxon>Eukaryota</taxon>
        <taxon>Metazoa</taxon>
        <taxon>Ecdysozoa</taxon>
        <taxon>Arthropoda</taxon>
        <taxon>Hexapoda</taxon>
        <taxon>Insecta</taxon>
        <taxon>Pterygota</taxon>
        <taxon>Neoptera</taxon>
        <taxon>Endopterygota</taxon>
        <taxon>Diptera</taxon>
        <taxon>Nematocera</taxon>
        <taxon>Chironomoidea</taxon>
        <taxon>Ceratopogonidae</taxon>
        <taxon>Ceratopogoninae</taxon>
        <taxon>Culicoides</taxon>
        <taxon>Monoculicoides</taxon>
    </lineage>
</organism>
<evidence type="ECO:0000259" key="3">
    <source>
        <dbReference type="PROSITE" id="PS50174"/>
    </source>
</evidence>
<dbReference type="AlphaFoldDB" id="A0A336L580"/>
<feature type="compositionally biased region" description="Basic and acidic residues" evidence="2">
    <location>
        <begin position="698"/>
        <end position="721"/>
    </location>
</feature>
<feature type="compositionally biased region" description="Basic and acidic residues" evidence="2">
    <location>
        <begin position="735"/>
        <end position="751"/>
    </location>
</feature>
<feature type="region of interest" description="Disordered" evidence="2">
    <location>
        <begin position="383"/>
        <end position="412"/>
    </location>
</feature>
<reference evidence="4" key="1">
    <citation type="submission" date="2018-04" db="EMBL/GenBank/DDBJ databases">
        <authorList>
            <person name="Go L.Y."/>
            <person name="Mitchell J.A."/>
        </authorList>
    </citation>
    <scope>NUCLEOTIDE SEQUENCE</scope>
    <source>
        <tissue evidence="4">Whole organism</tissue>
    </source>
</reference>
<gene>
    <name evidence="4" type="primary">CSON004539</name>
</gene>
<evidence type="ECO:0000313" key="4">
    <source>
        <dbReference type="EMBL" id="SSX12690.1"/>
    </source>
</evidence>
<sequence>MEDDESELQLFGTPLKPYEEDEIPSKRPVSVEDQIVRDENGKRRFHGAFTGGFSAGFWNTVGSLEGWKPSEFKSSRSEKAQARSQKPTDFMDDEDLGEFGIAPQRVQTMEDFSDQAGSSSSKFRGVKRRYEGAPIPGIPVLETLLAPAKDKIAVRILRKMGWKDGQGVGARLTKKEKKRAKERNTKEMYIIKKYGCDMGPFAKQQTGSESDEESDDSDYEITFAPDDFDPFVITVKDNSFGLGYSGLNRNPVLNQSHKLFDTLEVYDRKTNKKLSIKGQAFGVGALEEDDDDIYARDDMSRYDFSLDDHKKTKLKAIAAPPKHSDVIDGFTKPKDAKKAFQKIFKISMPDNFKPKNWMVKRSRFDPLPPETAKKIQDENLYKKQGLGRHDLKPDERGQLLKDDKTTKSDLKPSKCSDKELLAKILEKSNNFTKAGVIHLNEEVQKENEDIQKKASKITEGLKSSSSASSSSPGVFIPFAADPEKQARYEKFRDFKKSDEFQTAEELLKSLQPFHMKEWDREFELKEFTHAKRLYKPLEGLMFDRFVTEGTIDKDKQKSTSETSGKKEIKMKRTKVLWKPHKNLCVRFNVPEPFGGQLVEDKPKKGTKFSVFDYIEVPTNSKTNFVTPVIVPKKVKEQKNSKISAKEFFNEEQKVVIPKMFDKNDEKSSNNERTSEKPEPTPTTSVNTKPISKPTFNKPKTELEQKVEENLNKPPQEKKDLFKAIFCDTSDEEDENEKKEDQTSSKETSNEKLKLLESFVATKSASEFNILRNKSPPRGIFKNIADVPTTSSQDKHKSISSDSSSSSDSDDERSEKQDEGTYGPKLPVGKVQFNQIQASGSSSSNISTNAFLSASIDQKLSELLKKNSEAMVFEEWVEKNANGNKKKKKKEKHSKSSKKSKKFKKEKKKKKDKRK</sequence>
<feature type="region of interest" description="Disordered" evidence="2">
    <location>
        <begin position="69"/>
        <end position="95"/>
    </location>
</feature>
<dbReference type="Pfam" id="PF07713">
    <property type="entry name" value="DUF1604"/>
    <property type="match status" value="1"/>
</dbReference>
<dbReference type="VEuPathDB" id="VectorBase:CSON004539"/>
<dbReference type="PANTHER" id="PTHR13384:SF19">
    <property type="entry name" value="G PATCH DOMAIN-CONTAINING PROTEIN 1"/>
    <property type="match status" value="1"/>
</dbReference>
<dbReference type="Pfam" id="PF01585">
    <property type="entry name" value="G-patch"/>
    <property type="match status" value="1"/>
</dbReference>
<feature type="compositionally biased region" description="Basic and acidic residues" evidence="2">
    <location>
        <begin position="658"/>
        <end position="678"/>
    </location>
</feature>
<dbReference type="PROSITE" id="PS50174">
    <property type="entry name" value="G_PATCH"/>
    <property type="match status" value="1"/>
</dbReference>
<dbReference type="GO" id="GO:0003723">
    <property type="term" value="F:RNA binding"/>
    <property type="evidence" value="ECO:0007669"/>
    <property type="project" value="TreeGrafter"/>
</dbReference>
<evidence type="ECO:0000256" key="1">
    <source>
        <dbReference type="ARBA" id="ARBA00008600"/>
    </source>
</evidence>
<proteinExistence type="inferred from homology"/>
<dbReference type="InterPro" id="IPR000467">
    <property type="entry name" value="G_patch_dom"/>
</dbReference>
<accession>A0A336L580</accession>
<feature type="region of interest" description="Disordered" evidence="2">
    <location>
        <begin position="1"/>
        <end position="31"/>
    </location>
</feature>
<protein>
    <submittedName>
        <fullName evidence="4">CSON004539 protein</fullName>
    </submittedName>
</protein>
<reference evidence="5" key="2">
    <citation type="submission" date="2018-07" db="EMBL/GenBank/DDBJ databases">
        <authorList>
            <person name="Quirk P.G."/>
            <person name="Krulwich T.A."/>
        </authorList>
    </citation>
    <scope>NUCLEOTIDE SEQUENCE</scope>
</reference>
<dbReference type="GO" id="GO:0005634">
    <property type="term" value="C:nucleus"/>
    <property type="evidence" value="ECO:0007669"/>
    <property type="project" value="TreeGrafter"/>
</dbReference>
<dbReference type="EMBL" id="UFQT01001909">
    <property type="protein sequence ID" value="SSX32133.1"/>
    <property type="molecule type" value="Genomic_DNA"/>
</dbReference>
<dbReference type="InterPro" id="IPR011666">
    <property type="entry name" value="DUF1604"/>
</dbReference>